<evidence type="ECO:0000256" key="2">
    <source>
        <dbReference type="SAM" id="MobiDB-lite"/>
    </source>
</evidence>
<reference evidence="3" key="1">
    <citation type="submission" date="2020-11" db="EMBL/GenBank/DDBJ databases">
        <authorList>
            <person name="Tran Van P."/>
        </authorList>
    </citation>
    <scope>NUCLEOTIDE SEQUENCE</scope>
</reference>
<name>A0A7R9KJ02_9ACAR</name>
<keyword evidence="4" id="KW-1185">Reference proteome</keyword>
<dbReference type="EMBL" id="OC856689">
    <property type="protein sequence ID" value="CAD7624127.1"/>
    <property type="molecule type" value="Genomic_DNA"/>
</dbReference>
<accession>A0A7R9KJ02</accession>
<feature type="compositionally biased region" description="Basic and acidic residues" evidence="2">
    <location>
        <begin position="19"/>
        <end position="35"/>
    </location>
</feature>
<gene>
    <name evidence="3" type="ORF">OSB1V03_LOCUS4573</name>
</gene>
<dbReference type="PANTHER" id="PTHR43975">
    <property type="entry name" value="ZGC:101858"/>
    <property type="match status" value="1"/>
</dbReference>
<dbReference type="Gene3D" id="3.40.50.720">
    <property type="entry name" value="NAD(P)-binding Rossmann-like Domain"/>
    <property type="match status" value="1"/>
</dbReference>
<evidence type="ECO:0000313" key="3">
    <source>
        <dbReference type="EMBL" id="CAD7624127.1"/>
    </source>
</evidence>
<organism evidence="3">
    <name type="scientific">Medioppia subpectinata</name>
    <dbReference type="NCBI Taxonomy" id="1979941"/>
    <lineage>
        <taxon>Eukaryota</taxon>
        <taxon>Metazoa</taxon>
        <taxon>Ecdysozoa</taxon>
        <taxon>Arthropoda</taxon>
        <taxon>Chelicerata</taxon>
        <taxon>Arachnida</taxon>
        <taxon>Acari</taxon>
        <taxon>Acariformes</taxon>
        <taxon>Sarcoptiformes</taxon>
        <taxon>Oribatida</taxon>
        <taxon>Brachypylina</taxon>
        <taxon>Oppioidea</taxon>
        <taxon>Oppiidae</taxon>
        <taxon>Medioppia</taxon>
    </lineage>
</organism>
<dbReference type="PRINTS" id="PR00080">
    <property type="entry name" value="SDRFAMILY"/>
</dbReference>
<dbReference type="SUPFAM" id="SSF51735">
    <property type="entry name" value="NAD(P)-binding Rossmann-fold domains"/>
    <property type="match status" value="1"/>
</dbReference>
<dbReference type="InterPro" id="IPR002347">
    <property type="entry name" value="SDR_fam"/>
</dbReference>
<dbReference type="PRINTS" id="PR00081">
    <property type="entry name" value="GDHRDH"/>
</dbReference>
<sequence>MGQQQLEDMLNVDSADENTSGKEVDEIQKSSHSSDTEQSAEELCDDRSSSGIGEETAIHLAELGANLVVTGRDEQRIKSVAEKCRKISGKKVISIAADLLNDNDVQNLFETTIQEFGKLDVLVNNAGVGDLSYMSDPKIMELYTKIMDTNLRCIVLLSHLAMPYLVKTKGCIINISSIASLKPSPKTTCYCMSKAALDMLTKCMALELAPKGVRVNCINPAVTETPLLERKYGHVMPIEKVKEIRSKQYPIGRIAQPYDIACAVEYLASNDAAFITGTSLLMDGGALYGSTQKE</sequence>
<dbReference type="PROSITE" id="PS00061">
    <property type="entry name" value="ADH_SHORT"/>
    <property type="match status" value="1"/>
</dbReference>
<keyword evidence="1" id="KW-0560">Oxidoreductase</keyword>
<dbReference type="Proteomes" id="UP000759131">
    <property type="component" value="Unassembled WGS sequence"/>
</dbReference>
<dbReference type="FunFam" id="3.40.50.720:FF:000084">
    <property type="entry name" value="Short-chain dehydrogenase reductase"/>
    <property type="match status" value="1"/>
</dbReference>
<evidence type="ECO:0000256" key="1">
    <source>
        <dbReference type="ARBA" id="ARBA00023002"/>
    </source>
</evidence>
<feature type="region of interest" description="Disordered" evidence="2">
    <location>
        <begin position="1"/>
        <end position="49"/>
    </location>
</feature>
<protein>
    <submittedName>
        <fullName evidence="3">Uncharacterized protein</fullName>
    </submittedName>
</protein>
<dbReference type="EMBL" id="CAJPIZ010002114">
    <property type="protein sequence ID" value="CAG2104557.1"/>
    <property type="molecule type" value="Genomic_DNA"/>
</dbReference>
<dbReference type="PANTHER" id="PTHR43975:SF2">
    <property type="entry name" value="EG:BACR7A4.14 PROTEIN-RELATED"/>
    <property type="match status" value="1"/>
</dbReference>
<dbReference type="InterPro" id="IPR020904">
    <property type="entry name" value="Sc_DH/Rdtase_CS"/>
</dbReference>
<proteinExistence type="predicted"/>
<dbReference type="AlphaFoldDB" id="A0A7R9KJ02"/>
<dbReference type="NCBIfam" id="NF005559">
    <property type="entry name" value="PRK07231.1"/>
    <property type="match status" value="1"/>
</dbReference>
<dbReference type="InterPro" id="IPR036291">
    <property type="entry name" value="NAD(P)-bd_dom_sf"/>
</dbReference>
<dbReference type="OrthoDB" id="6509454at2759"/>
<dbReference type="Pfam" id="PF13561">
    <property type="entry name" value="adh_short_C2"/>
    <property type="match status" value="1"/>
</dbReference>
<evidence type="ECO:0000313" key="4">
    <source>
        <dbReference type="Proteomes" id="UP000759131"/>
    </source>
</evidence>
<dbReference type="GO" id="GO:0016491">
    <property type="term" value="F:oxidoreductase activity"/>
    <property type="evidence" value="ECO:0007669"/>
    <property type="project" value="UniProtKB-KW"/>
</dbReference>